<accession>A0A9N9C5G5</accession>
<feature type="chain" id="PRO_5040124855" evidence="2">
    <location>
        <begin position="19"/>
        <end position="166"/>
    </location>
</feature>
<protein>
    <submittedName>
        <fullName evidence="3">5555_t:CDS:1</fullName>
    </submittedName>
</protein>
<reference evidence="3" key="1">
    <citation type="submission" date="2021-06" db="EMBL/GenBank/DDBJ databases">
        <authorList>
            <person name="Kallberg Y."/>
            <person name="Tangrot J."/>
            <person name="Rosling A."/>
        </authorList>
    </citation>
    <scope>NUCLEOTIDE SEQUENCE</scope>
    <source>
        <strain evidence="3">MA453B</strain>
    </source>
</reference>
<feature type="compositionally biased region" description="Low complexity" evidence="1">
    <location>
        <begin position="108"/>
        <end position="129"/>
    </location>
</feature>
<dbReference type="EMBL" id="CAJVPY010003424">
    <property type="protein sequence ID" value="CAG8591449.1"/>
    <property type="molecule type" value="Genomic_DNA"/>
</dbReference>
<feature type="non-terminal residue" evidence="3">
    <location>
        <position position="166"/>
    </location>
</feature>
<dbReference type="OrthoDB" id="2307522at2759"/>
<evidence type="ECO:0000313" key="4">
    <source>
        <dbReference type="Proteomes" id="UP000789405"/>
    </source>
</evidence>
<comment type="caution">
    <text evidence="3">The sequence shown here is derived from an EMBL/GenBank/DDBJ whole genome shotgun (WGS) entry which is preliminary data.</text>
</comment>
<keyword evidence="4" id="KW-1185">Reference proteome</keyword>
<evidence type="ECO:0000256" key="2">
    <source>
        <dbReference type="SAM" id="SignalP"/>
    </source>
</evidence>
<sequence length="166" mass="17422">MNNILIIILAFVISSVSATDRWLVGIPPDQIVNQSSFAERAVIFYCPTGYSECSNSYACCPTGTTCLSDNKCDVLCSLADINCGSGCCEIGQTCGDDNLCHKSTIYSGSSSSSTYSSSNSSKKNNTSNGEINGKDNDNSTKSNGNSTTIKSNSPTTNGNNTNITNS</sequence>
<feature type="region of interest" description="Disordered" evidence="1">
    <location>
        <begin position="108"/>
        <end position="166"/>
    </location>
</feature>
<proteinExistence type="predicted"/>
<evidence type="ECO:0000313" key="3">
    <source>
        <dbReference type="EMBL" id="CAG8591449.1"/>
    </source>
</evidence>
<feature type="compositionally biased region" description="Low complexity" evidence="1">
    <location>
        <begin position="151"/>
        <end position="166"/>
    </location>
</feature>
<evidence type="ECO:0000256" key="1">
    <source>
        <dbReference type="SAM" id="MobiDB-lite"/>
    </source>
</evidence>
<organism evidence="3 4">
    <name type="scientific">Dentiscutata erythropus</name>
    <dbReference type="NCBI Taxonomy" id="1348616"/>
    <lineage>
        <taxon>Eukaryota</taxon>
        <taxon>Fungi</taxon>
        <taxon>Fungi incertae sedis</taxon>
        <taxon>Mucoromycota</taxon>
        <taxon>Glomeromycotina</taxon>
        <taxon>Glomeromycetes</taxon>
        <taxon>Diversisporales</taxon>
        <taxon>Gigasporaceae</taxon>
        <taxon>Dentiscutata</taxon>
    </lineage>
</organism>
<gene>
    <name evidence="3" type="ORF">DERYTH_LOCUS7184</name>
</gene>
<keyword evidence="2" id="KW-0732">Signal</keyword>
<name>A0A9N9C5G5_9GLOM</name>
<dbReference type="Proteomes" id="UP000789405">
    <property type="component" value="Unassembled WGS sequence"/>
</dbReference>
<feature type="signal peptide" evidence="2">
    <location>
        <begin position="1"/>
        <end position="18"/>
    </location>
</feature>
<dbReference type="AlphaFoldDB" id="A0A9N9C5G5"/>
<feature type="compositionally biased region" description="Polar residues" evidence="1">
    <location>
        <begin position="139"/>
        <end position="150"/>
    </location>
</feature>